<dbReference type="GO" id="GO:0003684">
    <property type="term" value="F:damaged DNA binding"/>
    <property type="evidence" value="ECO:0007669"/>
    <property type="project" value="InterPro"/>
</dbReference>
<keyword evidence="6" id="KW-0234">DNA repair</keyword>
<evidence type="ECO:0000256" key="6">
    <source>
        <dbReference type="ARBA" id="ARBA00023204"/>
    </source>
</evidence>
<accession>A0A066WZ36</accession>
<keyword evidence="11" id="KW-0255">Endonuclease</keyword>
<keyword evidence="11" id="KW-0540">Nuclease</keyword>
<dbReference type="InterPro" id="IPR010979">
    <property type="entry name" value="Ribosomal_uS13-like_H2TH"/>
</dbReference>
<keyword evidence="5" id="KW-0238">DNA-binding</keyword>
<dbReference type="InterPro" id="IPR015886">
    <property type="entry name" value="H2TH_FPG"/>
</dbReference>
<evidence type="ECO:0000256" key="1">
    <source>
        <dbReference type="ARBA" id="ARBA00001668"/>
    </source>
</evidence>
<dbReference type="GO" id="GO:0006284">
    <property type="term" value="P:base-excision repair"/>
    <property type="evidence" value="ECO:0007669"/>
    <property type="project" value="InterPro"/>
</dbReference>
<feature type="domain" description="Formamidopyrimidine-DNA glycosylase catalytic" evidence="10">
    <location>
        <begin position="2"/>
        <end position="101"/>
    </location>
</feature>
<dbReference type="PANTHER" id="PTHR22993:SF9">
    <property type="entry name" value="FORMAMIDOPYRIMIDINE-DNA GLYCOSYLASE"/>
    <property type="match status" value="1"/>
</dbReference>
<evidence type="ECO:0000259" key="10">
    <source>
        <dbReference type="PROSITE" id="PS51068"/>
    </source>
</evidence>
<evidence type="ECO:0000256" key="4">
    <source>
        <dbReference type="ARBA" id="ARBA00022801"/>
    </source>
</evidence>
<dbReference type="STRING" id="1492738.FEM21_11060"/>
<keyword evidence="12" id="KW-1185">Reference proteome</keyword>
<dbReference type="CDD" id="cd08974">
    <property type="entry name" value="BaFpgNei_N_2"/>
    <property type="match status" value="1"/>
</dbReference>
<protein>
    <submittedName>
        <fullName evidence="11">Endonuclease</fullName>
        <ecNumber evidence="11">4.2.99.18</ecNumber>
    </submittedName>
</protein>
<dbReference type="OrthoDB" id="9800855at2"/>
<organism evidence="11 12">
    <name type="scientific">Flavobacterium seoulense</name>
    <dbReference type="NCBI Taxonomy" id="1492738"/>
    <lineage>
        <taxon>Bacteria</taxon>
        <taxon>Pseudomonadati</taxon>
        <taxon>Bacteroidota</taxon>
        <taxon>Flavobacteriia</taxon>
        <taxon>Flavobacteriales</taxon>
        <taxon>Flavobacteriaceae</taxon>
        <taxon>Flavobacterium</taxon>
    </lineage>
</organism>
<evidence type="ECO:0000256" key="9">
    <source>
        <dbReference type="ARBA" id="ARBA00023295"/>
    </source>
</evidence>
<dbReference type="GO" id="GO:0008270">
    <property type="term" value="F:zinc ion binding"/>
    <property type="evidence" value="ECO:0007669"/>
    <property type="project" value="InterPro"/>
</dbReference>
<keyword evidence="4" id="KW-0378">Hydrolase</keyword>
<dbReference type="PANTHER" id="PTHR22993">
    <property type="entry name" value="FORMAMIDOPYRIMIDINE-DNA GLYCOSYLASE"/>
    <property type="match status" value="1"/>
</dbReference>
<dbReference type="SMART" id="SM00898">
    <property type="entry name" value="Fapy_DNA_glyco"/>
    <property type="match status" value="1"/>
</dbReference>
<proteinExistence type="inferred from homology"/>
<dbReference type="Gene3D" id="3.20.190.10">
    <property type="entry name" value="MutM-like, N-terminal"/>
    <property type="match status" value="1"/>
</dbReference>
<evidence type="ECO:0000256" key="3">
    <source>
        <dbReference type="ARBA" id="ARBA00022763"/>
    </source>
</evidence>
<comment type="caution">
    <text evidence="11">The sequence shown here is derived from an EMBL/GenBank/DDBJ whole genome shotgun (WGS) entry which is preliminary data.</text>
</comment>
<dbReference type="InterPro" id="IPR012319">
    <property type="entry name" value="FPG_cat"/>
</dbReference>
<dbReference type="PROSITE" id="PS51068">
    <property type="entry name" value="FPG_CAT"/>
    <property type="match status" value="1"/>
</dbReference>
<keyword evidence="7 11" id="KW-0456">Lyase</keyword>
<comment type="similarity">
    <text evidence="2">Belongs to the FPG family.</text>
</comment>
<dbReference type="GO" id="GO:0140078">
    <property type="term" value="F:class I DNA-(apurinic or apyrimidinic site) endonuclease activity"/>
    <property type="evidence" value="ECO:0007669"/>
    <property type="project" value="UniProtKB-EC"/>
</dbReference>
<keyword evidence="9" id="KW-0326">Glycosidase</keyword>
<dbReference type="RefSeq" id="WP_035658711.1">
    <property type="nucleotide sequence ID" value="NZ_JNCA01000009.1"/>
</dbReference>
<evidence type="ECO:0000256" key="7">
    <source>
        <dbReference type="ARBA" id="ARBA00023239"/>
    </source>
</evidence>
<dbReference type="EC" id="4.2.99.18" evidence="11"/>
<dbReference type="SUPFAM" id="SSF46946">
    <property type="entry name" value="S13-like H2TH domain"/>
    <property type="match status" value="1"/>
</dbReference>
<dbReference type="GO" id="GO:0008534">
    <property type="term" value="F:oxidized purine nucleobase lesion DNA N-glycosylase activity"/>
    <property type="evidence" value="ECO:0007669"/>
    <property type="project" value="UniProtKB-EC"/>
</dbReference>
<keyword evidence="8" id="KW-0511">Multifunctional enzyme</keyword>
<dbReference type="eggNOG" id="COG0266">
    <property type="taxonomic scope" value="Bacteria"/>
</dbReference>
<dbReference type="PATRIC" id="fig|1492738.3.peg.1098"/>
<evidence type="ECO:0000256" key="5">
    <source>
        <dbReference type="ARBA" id="ARBA00023125"/>
    </source>
</evidence>
<dbReference type="EMBL" id="JNCA01000009">
    <property type="protein sequence ID" value="KDN55915.1"/>
    <property type="molecule type" value="Genomic_DNA"/>
</dbReference>
<comment type="catalytic activity">
    <reaction evidence="1">
        <text>Hydrolysis of DNA containing ring-opened 7-methylguanine residues, releasing 2,6-diamino-4-hydroxy-5-(N-methyl)formamidopyrimidine.</text>
        <dbReference type="EC" id="3.2.2.23"/>
    </reaction>
</comment>
<dbReference type="AlphaFoldDB" id="A0A066WZ36"/>
<evidence type="ECO:0000313" key="12">
    <source>
        <dbReference type="Proteomes" id="UP000027064"/>
    </source>
</evidence>
<dbReference type="Pfam" id="PF06831">
    <property type="entry name" value="H2TH"/>
    <property type="match status" value="1"/>
</dbReference>
<dbReference type="InterPro" id="IPR035937">
    <property type="entry name" value="FPG_N"/>
</dbReference>
<dbReference type="Pfam" id="PF01149">
    <property type="entry name" value="Fapy_DNA_glyco"/>
    <property type="match status" value="1"/>
</dbReference>
<evidence type="ECO:0000256" key="2">
    <source>
        <dbReference type="ARBA" id="ARBA00009409"/>
    </source>
</evidence>
<dbReference type="SMART" id="SM01232">
    <property type="entry name" value="H2TH"/>
    <property type="match status" value="1"/>
</dbReference>
<dbReference type="Proteomes" id="UP000027064">
    <property type="component" value="Unassembled WGS sequence"/>
</dbReference>
<name>A0A066WZ36_9FLAO</name>
<keyword evidence="3" id="KW-0227">DNA damage</keyword>
<evidence type="ECO:0000313" key="11">
    <source>
        <dbReference type="EMBL" id="KDN55915.1"/>
    </source>
</evidence>
<evidence type="ECO:0000256" key="8">
    <source>
        <dbReference type="ARBA" id="ARBA00023268"/>
    </source>
</evidence>
<dbReference type="Gene3D" id="1.10.8.50">
    <property type="match status" value="1"/>
</dbReference>
<dbReference type="SUPFAM" id="SSF81624">
    <property type="entry name" value="N-terminal domain of MutM-like DNA repair proteins"/>
    <property type="match status" value="1"/>
</dbReference>
<reference evidence="11 12" key="1">
    <citation type="submission" date="2014-05" db="EMBL/GenBank/DDBJ databases">
        <title>Genome Sequence of Flavobacterium sp. EM1321.</title>
        <authorList>
            <person name="Shin S.-K."/>
            <person name="Yi H."/>
        </authorList>
    </citation>
    <scope>NUCLEOTIDE SEQUENCE [LARGE SCALE GENOMIC DNA]</scope>
    <source>
        <strain evidence="11 12">EM1321</strain>
    </source>
</reference>
<sequence>MPEGPSIVILKETVQQFTGQKVIAVSGNSPIDINRLQNQKVIAFKSWGKNFLICFENFTIRIHLLLFGSYLINETKETSPRLSLSFTNGELNFYGCSIKFLEGNVNQHYDWSADVMNDSWDPKLAKKKLKAIPQQMICDALLDQDIFSGVGNIIKNEVLYKIQVHPESRTGKIPSAVLNKIINECSRYSFDFLEWKKNNELKKHWLAHTKKICLRCNLPLTKKHTGIKKRRSFFCTNCQKLY</sequence>
<gene>
    <name evidence="11" type="ORF">FEM21_11060</name>
</gene>